<keyword evidence="3" id="KW-1185">Reference proteome</keyword>
<feature type="region of interest" description="Disordered" evidence="1">
    <location>
        <begin position="184"/>
        <end position="219"/>
    </location>
</feature>
<feature type="compositionally biased region" description="Polar residues" evidence="1">
    <location>
        <begin position="96"/>
        <end position="108"/>
    </location>
</feature>
<sequence length="520" mass="60623">MADDVKTDIRNNFEIIPKGLEKDFHSIKDDTLLVSVYATGKVTVRGMLISDDLLTDEIQDTQAYKYYKEELKGKKKEKRVAKEISSPRPSLKVRIWQQQPSTTNTPPSSDDRERDEIHEATQLSLTLHKTAKAAKEQENVTAVEKKILEEDVEKLVEREDDDSNATDFDDSVFLKGEKDFGTRIELGSHKDKPEKIDDDDEEKKDDKKNDDDDNDDDDHTHHALIKTEVMGSLEIRNEKMQTPIPSHPRSLRKDLSLDKAIVEELTGIMEKVDVVLYDIVPKISPNATNDLIDDNLPRIKMKSDLQAQVDDLELWDELRAKGMMLLLRGEKGEKAKDDKNLKDAWVDTPVVDEDKVIPEDETPELINEFYNVDKRRNLNEPPRYLYNKDLFILKNGNTEENRSIIEELEIIKKNISSITRLSKLSESLLNNNTGFMEQIIMMRENDKLDSFSEANFMYLNKNDIEEMYYLCLNKKVNYHKNKLLKMYETEITKRLRHREQMRKGESFVNRRQNLQTMMHQ</sequence>
<evidence type="ECO:0000313" key="3">
    <source>
        <dbReference type="Proteomes" id="UP001151760"/>
    </source>
</evidence>
<evidence type="ECO:0000256" key="1">
    <source>
        <dbReference type="SAM" id="MobiDB-lite"/>
    </source>
</evidence>
<reference evidence="2" key="2">
    <citation type="submission" date="2022-01" db="EMBL/GenBank/DDBJ databases">
        <authorList>
            <person name="Yamashiro T."/>
            <person name="Shiraishi A."/>
            <person name="Satake H."/>
            <person name="Nakayama K."/>
        </authorList>
    </citation>
    <scope>NUCLEOTIDE SEQUENCE</scope>
</reference>
<feature type="compositionally biased region" description="Basic and acidic residues" evidence="1">
    <location>
        <begin position="184"/>
        <end position="195"/>
    </location>
</feature>
<reference evidence="2" key="1">
    <citation type="journal article" date="2022" name="Int. J. Mol. Sci.">
        <title>Draft Genome of Tanacetum Coccineum: Genomic Comparison of Closely Related Tanacetum-Family Plants.</title>
        <authorList>
            <person name="Yamashiro T."/>
            <person name="Shiraishi A."/>
            <person name="Nakayama K."/>
            <person name="Satake H."/>
        </authorList>
    </citation>
    <scope>NUCLEOTIDE SEQUENCE</scope>
</reference>
<gene>
    <name evidence="2" type="ORF">Tco_0656818</name>
</gene>
<accession>A0ABQ4X9U0</accession>
<evidence type="ECO:0000313" key="2">
    <source>
        <dbReference type="EMBL" id="GJS62034.1"/>
    </source>
</evidence>
<comment type="caution">
    <text evidence="2">The sequence shown here is derived from an EMBL/GenBank/DDBJ whole genome shotgun (WGS) entry which is preliminary data.</text>
</comment>
<feature type="region of interest" description="Disordered" evidence="1">
    <location>
        <begin position="77"/>
        <end position="115"/>
    </location>
</feature>
<proteinExistence type="predicted"/>
<protein>
    <submittedName>
        <fullName evidence="2">Uncharacterized protein</fullName>
    </submittedName>
</protein>
<dbReference type="EMBL" id="BQNB010009332">
    <property type="protein sequence ID" value="GJS62034.1"/>
    <property type="molecule type" value="Genomic_DNA"/>
</dbReference>
<name>A0ABQ4X9U0_9ASTR</name>
<dbReference type="Proteomes" id="UP001151760">
    <property type="component" value="Unassembled WGS sequence"/>
</dbReference>
<organism evidence="2 3">
    <name type="scientific">Tanacetum coccineum</name>
    <dbReference type="NCBI Taxonomy" id="301880"/>
    <lineage>
        <taxon>Eukaryota</taxon>
        <taxon>Viridiplantae</taxon>
        <taxon>Streptophyta</taxon>
        <taxon>Embryophyta</taxon>
        <taxon>Tracheophyta</taxon>
        <taxon>Spermatophyta</taxon>
        <taxon>Magnoliopsida</taxon>
        <taxon>eudicotyledons</taxon>
        <taxon>Gunneridae</taxon>
        <taxon>Pentapetalae</taxon>
        <taxon>asterids</taxon>
        <taxon>campanulids</taxon>
        <taxon>Asterales</taxon>
        <taxon>Asteraceae</taxon>
        <taxon>Asteroideae</taxon>
        <taxon>Anthemideae</taxon>
        <taxon>Anthemidinae</taxon>
        <taxon>Tanacetum</taxon>
    </lineage>
</organism>